<reference evidence="1 2" key="1">
    <citation type="submission" date="2020-08" db="EMBL/GenBank/DDBJ databases">
        <title>Genome public.</title>
        <authorList>
            <person name="Liu C."/>
            <person name="Sun Q."/>
        </authorList>
    </citation>
    <scope>NUCLEOTIDE SEQUENCE [LARGE SCALE GENOMIC DNA]</scope>
    <source>
        <strain evidence="1 2">NSJ-6</strain>
    </source>
</reference>
<evidence type="ECO:0008006" key="3">
    <source>
        <dbReference type="Google" id="ProtNLM"/>
    </source>
</evidence>
<gene>
    <name evidence="1" type="ORF">H8S20_13510</name>
</gene>
<comment type="caution">
    <text evidence="1">The sequence shown here is derived from an EMBL/GenBank/DDBJ whole genome shotgun (WGS) entry which is preliminary data.</text>
</comment>
<evidence type="ECO:0000313" key="2">
    <source>
        <dbReference type="Proteomes" id="UP000596929"/>
    </source>
</evidence>
<proteinExistence type="predicted"/>
<organism evidence="1 2">
    <name type="scientific">Clostridium hominis</name>
    <dbReference type="NCBI Taxonomy" id="2763036"/>
    <lineage>
        <taxon>Bacteria</taxon>
        <taxon>Bacillati</taxon>
        <taxon>Bacillota</taxon>
        <taxon>Clostridia</taxon>
        <taxon>Eubacteriales</taxon>
        <taxon>Clostridiaceae</taxon>
        <taxon>Clostridium</taxon>
    </lineage>
</organism>
<dbReference type="Proteomes" id="UP000596929">
    <property type="component" value="Unassembled WGS sequence"/>
</dbReference>
<dbReference type="PROSITE" id="PS51257">
    <property type="entry name" value="PROKAR_LIPOPROTEIN"/>
    <property type="match status" value="1"/>
</dbReference>
<accession>A0ABR7DEN3</accession>
<protein>
    <recommendedName>
        <fullName evidence="3">Lipoprotein</fullName>
    </recommendedName>
</protein>
<keyword evidence="2" id="KW-1185">Reference proteome</keyword>
<name>A0ABR7DEN3_9CLOT</name>
<sequence>MRRNKSLVVIIMLMITILLGCSQIEKKDDVAINLFDMKKADDIVKEYLNNIVSGDLESANSLLSEELLTSNKNSGEGVSKIISFKPDQSIEGSNYAYFIYNIVRSSDVEPKSDLENITFKIRKQNKEYKIDEVKSKSEKEIYIKGSGLRIIGEEGGKSSLVINLNTLPQDTYLRDNKIMLYKDVVPKDSFGKVCLSFTGNRVAITTTNNKDSYICIAYIDEALMSSAQPGGDGGNSEASLGTGNIDSLEDVLEKPIAQKLVTVDLLKGSKVTKFIFSPEEDILQVSYNNEYNKERIKLYKSDDGSLIQTELDTMFPQDKYNISNGKFEEDVFKFKVTASDGEENTNGNYILDLKNLDINKL</sequence>
<dbReference type="EMBL" id="JACOOO010000031">
    <property type="protein sequence ID" value="MBC5629894.1"/>
    <property type="molecule type" value="Genomic_DNA"/>
</dbReference>
<evidence type="ECO:0000313" key="1">
    <source>
        <dbReference type="EMBL" id="MBC5629894.1"/>
    </source>
</evidence>
<dbReference type="RefSeq" id="WP_032116875.1">
    <property type="nucleotide sequence ID" value="NZ_JACOOO010000031.1"/>
</dbReference>